<feature type="domain" description="SYO1-like TPR repeats" evidence="3">
    <location>
        <begin position="559"/>
        <end position="670"/>
    </location>
</feature>
<accession>A0ABQ6MBT9</accession>
<dbReference type="SUPFAM" id="SSF48371">
    <property type="entry name" value="ARM repeat"/>
    <property type="match status" value="1"/>
</dbReference>
<evidence type="ECO:0000259" key="3">
    <source>
        <dbReference type="Pfam" id="PF25567"/>
    </source>
</evidence>
<dbReference type="Pfam" id="PF25567">
    <property type="entry name" value="TPR_SYO1"/>
    <property type="match status" value="1"/>
</dbReference>
<feature type="compositionally biased region" description="Basic residues" evidence="2">
    <location>
        <begin position="1"/>
        <end position="12"/>
    </location>
</feature>
<dbReference type="Gene3D" id="1.25.10.10">
    <property type="entry name" value="Leucine-rich Repeat Variant"/>
    <property type="match status" value="1"/>
</dbReference>
<feature type="compositionally biased region" description="Basic and acidic residues" evidence="2">
    <location>
        <begin position="140"/>
        <end position="169"/>
    </location>
</feature>
<evidence type="ECO:0000256" key="2">
    <source>
        <dbReference type="SAM" id="MobiDB-lite"/>
    </source>
</evidence>
<reference evidence="4 5" key="1">
    <citation type="journal article" date="2023" name="Commun. Biol.">
        <title>Genome analysis of Parmales, the sister group of diatoms, reveals the evolutionary specialization of diatoms from phago-mixotrophs to photoautotrophs.</title>
        <authorList>
            <person name="Ban H."/>
            <person name="Sato S."/>
            <person name="Yoshikawa S."/>
            <person name="Yamada K."/>
            <person name="Nakamura Y."/>
            <person name="Ichinomiya M."/>
            <person name="Sato N."/>
            <person name="Blanc-Mathieu R."/>
            <person name="Endo H."/>
            <person name="Kuwata A."/>
            <person name="Ogata H."/>
        </authorList>
    </citation>
    <scope>NUCLEOTIDE SEQUENCE [LARGE SCALE GENOMIC DNA]</scope>
</reference>
<evidence type="ECO:0000313" key="4">
    <source>
        <dbReference type="EMBL" id="GMI23211.1"/>
    </source>
</evidence>
<dbReference type="InterPro" id="IPR016024">
    <property type="entry name" value="ARM-type_fold"/>
</dbReference>
<organism evidence="4 5">
    <name type="scientific">Tetraparma gracilis</name>
    <dbReference type="NCBI Taxonomy" id="2962635"/>
    <lineage>
        <taxon>Eukaryota</taxon>
        <taxon>Sar</taxon>
        <taxon>Stramenopiles</taxon>
        <taxon>Ochrophyta</taxon>
        <taxon>Bolidophyceae</taxon>
        <taxon>Parmales</taxon>
        <taxon>Triparmaceae</taxon>
        <taxon>Tetraparma</taxon>
    </lineage>
</organism>
<feature type="compositionally biased region" description="Low complexity" evidence="2">
    <location>
        <begin position="15"/>
        <end position="24"/>
    </location>
</feature>
<sequence length="673" mass="69194">MAKSRKTKRGGGKGKSSSSHSPMHPADHPPEPPSPPNLPSLLAGLTSPSTPTRDASLSALSTLLASTPFTPTSPLHAPANLAALAQRCLDSDASCRLNAAGAVLNLLVCNGDTGRGMQLARALGRADVATPVLEAAGREAREIAEGRKHPEPDPGKPEDGEPEDGKPADPGKPLDPAPLFLPLILRASAELFESFAPVIPLTSSTPLVAALTALLPPLLALPVPPPAAAHSLRILHTFSESSPLPPPTLSLLSRLLSSPPPAAPPPLLLHALGARLAAPLPPAELPGLCKLLENLLPRVLEPLPPLFERLARTRAAYEAELRDEAEERAADRAVEESGESAKDMARRSNREKKEREGGGADMEDADDAPAPAAAEPAVADPRASHEANLSLWSETCLSATLLFEVLTNLVVTACPPVGGDEAVDWGSDDEAEMDALAAAAPGAAEGGGEGERMLAEGARGGLLEAMILDDVTTMLDRCHSALQALAQLAPSAISSTPGAASALLSAALSASSFRAGAAAFATVKGLLAAAEPGALPALLALFTDAAVARVMAGATRATSADSECRAAAVGVLAALCAAPHAEAAARSVTGFLLGALAEDPSVMVADEVLNALMDIYGSDHAHRKVYDELGVGAAVEGVLPGFKKRGKDVRGEEQMQIKETALNLKRFLKFMKG</sequence>
<comment type="similarity">
    <text evidence="1">Belongs to the nuclear import and ribosome assembly adapter family.</text>
</comment>
<dbReference type="EMBL" id="BRYB01001324">
    <property type="protein sequence ID" value="GMI23211.1"/>
    <property type="molecule type" value="Genomic_DNA"/>
</dbReference>
<feature type="compositionally biased region" description="Basic and acidic residues" evidence="2">
    <location>
        <begin position="324"/>
        <end position="358"/>
    </location>
</feature>
<proteinExistence type="inferred from homology"/>
<evidence type="ECO:0000313" key="5">
    <source>
        <dbReference type="Proteomes" id="UP001165060"/>
    </source>
</evidence>
<feature type="compositionally biased region" description="Low complexity" evidence="2">
    <location>
        <begin position="368"/>
        <end position="381"/>
    </location>
</feature>
<dbReference type="InterPro" id="IPR011989">
    <property type="entry name" value="ARM-like"/>
</dbReference>
<evidence type="ECO:0000256" key="1">
    <source>
        <dbReference type="ARBA" id="ARBA00049983"/>
    </source>
</evidence>
<feature type="region of interest" description="Disordered" evidence="2">
    <location>
        <begin position="324"/>
        <end position="381"/>
    </location>
</feature>
<dbReference type="PANTHER" id="PTHR13347:SF1">
    <property type="entry name" value="HEAT REPEAT-CONTAINING PROTEIN 3"/>
    <property type="match status" value="1"/>
</dbReference>
<dbReference type="InterPro" id="IPR057990">
    <property type="entry name" value="TPR_SYO1"/>
</dbReference>
<dbReference type="Proteomes" id="UP001165060">
    <property type="component" value="Unassembled WGS sequence"/>
</dbReference>
<feature type="region of interest" description="Disordered" evidence="2">
    <location>
        <begin position="140"/>
        <end position="173"/>
    </location>
</feature>
<name>A0ABQ6MBT9_9STRA</name>
<comment type="caution">
    <text evidence="4">The sequence shown here is derived from an EMBL/GenBank/DDBJ whole genome shotgun (WGS) entry which is preliminary data.</text>
</comment>
<feature type="region of interest" description="Disordered" evidence="2">
    <location>
        <begin position="1"/>
        <end position="54"/>
    </location>
</feature>
<keyword evidence="5" id="KW-1185">Reference proteome</keyword>
<gene>
    <name evidence="4" type="ORF">TeGR_g7028</name>
</gene>
<dbReference type="InterPro" id="IPR052616">
    <property type="entry name" value="SYO1-like"/>
</dbReference>
<protein>
    <recommendedName>
        <fullName evidence="3">SYO1-like TPR repeats domain-containing protein</fullName>
    </recommendedName>
</protein>
<dbReference type="PANTHER" id="PTHR13347">
    <property type="entry name" value="HEAT REPEAT-CONTAINING PROTEIN 3"/>
    <property type="match status" value="1"/>
</dbReference>